<name>A0ABV8UFN3_9PROT</name>
<dbReference type="RefSeq" id="WP_382420135.1">
    <property type="nucleotide sequence ID" value="NZ_JBHSCW010000001.1"/>
</dbReference>
<feature type="domain" description="ABC transmembrane type-1" evidence="8">
    <location>
        <begin position="105"/>
        <end position="294"/>
    </location>
</feature>
<dbReference type="Gene3D" id="1.10.3720.10">
    <property type="entry name" value="MetI-like"/>
    <property type="match status" value="1"/>
</dbReference>
<reference evidence="10" key="1">
    <citation type="journal article" date="2019" name="Int. J. Syst. Evol. Microbiol.">
        <title>The Global Catalogue of Microorganisms (GCM) 10K type strain sequencing project: providing services to taxonomists for standard genome sequencing and annotation.</title>
        <authorList>
            <consortium name="The Broad Institute Genomics Platform"/>
            <consortium name="The Broad Institute Genome Sequencing Center for Infectious Disease"/>
            <person name="Wu L."/>
            <person name="Ma J."/>
        </authorList>
    </citation>
    <scope>NUCLEOTIDE SEQUENCE [LARGE SCALE GENOMIC DNA]</scope>
    <source>
        <strain evidence="10">CECT 8472</strain>
    </source>
</reference>
<feature type="transmembrane region" description="Helical" evidence="7">
    <location>
        <begin position="44"/>
        <end position="66"/>
    </location>
</feature>
<keyword evidence="2 7" id="KW-0813">Transport</keyword>
<dbReference type="Pfam" id="PF12911">
    <property type="entry name" value="OppC_N"/>
    <property type="match status" value="1"/>
</dbReference>
<dbReference type="Proteomes" id="UP001595799">
    <property type="component" value="Unassembled WGS sequence"/>
</dbReference>
<organism evidence="9 10">
    <name type="scientific">Fodinicurvata halophila</name>
    <dbReference type="NCBI Taxonomy" id="1419723"/>
    <lineage>
        <taxon>Bacteria</taxon>
        <taxon>Pseudomonadati</taxon>
        <taxon>Pseudomonadota</taxon>
        <taxon>Alphaproteobacteria</taxon>
        <taxon>Rhodospirillales</taxon>
        <taxon>Rhodovibrionaceae</taxon>
        <taxon>Fodinicurvata</taxon>
    </lineage>
</organism>
<comment type="caution">
    <text evidence="9">The sequence shown here is derived from an EMBL/GenBank/DDBJ whole genome shotgun (WGS) entry which is preliminary data.</text>
</comment>
<dbReference type="InterPro" id="IPR035906">
    <property type="entry name" value="MetI-like_sf"/>
</dbReference>
<evidence type="ECO:0000256" key="6">
    <source>
        <dbReference type="ARBA" id="ARBA00023136"/>
    </source>
</evidence>
<evidence type="ECO:0000256" key="5">
    <source>
        <dbReference type="ARBA" id="ARBA00022989"/>
    </source>
</evidence>
<comment type="subcellular location">
    <subcellularLocation>
        <location evidence="1 7">Cell membrane</location>
        <topology evidence="1 7">Multi-pass membrane protein</topology>
    </subcellularLocation>
</comment>
<dbReference type="Pfam" id="PF00528">
    <property type="entry name" value="BPD_transp_1"/>
    <property type="match status" value="1"/>
</dbReference>
<evidence type="ECO:0000313" key="10">
    <source>
        <dbReference type="Proteomes" id="UP001595799"/>
    </source>
</evidence>
<feature type="transmembrane region" description="Helical" evidence="7">
    <location>
        <begin position="153"/>
        <end position="178"/>
    </location>
</feature>
<evidence type="ECO:0000256" key="3">
    <source>
        <dbReference type="ARBA" id="ARBA00022475"/>
    </source>
</evidence>
<comment type="similarity">
    <text evidence="7">Belongs to the binding-protein-dependent transport system permease family.</text>
</comment>
<evidence type="ECO:0000256" key="4">
    <source>
        <dbReference type="ARBA" id="ARBA00022692"/>
    </source>
</evidence>
<feature type="transmembrane region" description="Helical" evidence="7">
    <location>
        <begin position="222"/>
        <end position="252"/>
    </location>
</feature>
<feature type="transmembrane region" description="Helical" evidence="7">
    <location>
        <begin position="272"/>
        <end position="297"/>
    </location>
</feature>
<keyword evidence="3" id="KW-1003">Cell membrane</keyword>
<evidence type="ECO:0000256" key="7">
    <source>
        <dbReference type="RuleBase" id="RU363032"/>
    </source>
</evidence>
<keyword evidence="5 7" id="KW-1133">Transmembrane helix</keyword>
<dbReference type="InterPro" id="IPR025966">
    <property type="entry name" value="OppC_N"/>
</dbReference>
<dbReference type="PROSITE" id="PS50928">
    <property type="entry name" value="ABC_TM1"/>
    <property type="match status" value="1"/>
</dbReference>
<evidence type="ECO:0000313" key="9">
    <source>
        <dbReference type="EMBL" id="MFC4350057.1"/>
    </source>
</evidence>
<dbReference type="SUPFAM" id="SSF161098">
    <property type="entry name" value="MetI-like"/>
    <property type="match status" value="1"/>
</dbReference>
<evidence type="ECO:0000256" key="1">
    <source>
        <dbReference type="ARBA" id="ARBA00004651"/>
    </source>
</evidence>
<keyword evidence="4 7" id="KW-0812">Transmembrane</keyword>
<dbReference type="CDD" id="cd06261">
    <property type="entry name" value="TM_PBP2"/>
    <property type="match status" value="1"/>
</dbReference>
<accession>A0ABV8UFN3</accession>
<dbReference type="InterPro" id="IPR050366">
    <property type="entry name" value="BP-dependent_transpt_permease"/>
</dbReference>
<gene>
    <name evidence="9" type="ORF">ACFOW6_00730</name>
</gene>
<protein>
    <submittedName>
        <fullName evidence="9">ABC transporter permease</fullName>
    </submittedName>
</protein>
<dbReference type="EMBL" id="JBHSCW010000001">
    <property type="protein sequence ID" value="MFC4350057.1"/>
    <property type="molecule type" value="Genomic_DNA"/>
</dbReference>
<evidence type="ECO:0000259" key="8">
    <source>
        <dbReference type="PROSITE" id="PS50928"/>
    </source>
</evidence>
<proteinExistence type="inferred from homology"/>
<dbReference type="PANTHER" id="PTHR43386:SF25">
    <property type="entry name" value="PEPTIDE ABC TRANSPORTER PERMEASE PROTEIN"/>
    <property type="match status" value="1"/>
</dbReference>
<evidence type="ECO:0000256" key="2">
    <source>
        <dbReference type="ARBA" id="ARBA00022448"/>
    </source>
</evidence>
<dbReference type="InterPro" id="IPR000515">
    <property type="entry name" value="MetI-like"/>
</dbReference>
<sequence length="309" mass="33154">MAEDRTLGSTLRRPALRRLLGRGAEGGARSGNASALVRVLHDPVGTTCILVALVIIAACAMAPWLAPYDPTQIYAGERFEAPSWEFWLGTDHLGRDMFSRVLYGGQIALQVAFASIATALTLGLALGLIAGFGPKWLDAAILLLFDTVRSFPVVIFGLAVLTVLGASLYTVIFVVAVTSVPTFGRVARTQTLSLKNNEFILAERSMGAGMGRILRVHVLPNAIGPLLILASMDIPIVITIEAGLSFLGMGVQPPTPSWGNILNDGFSYIRQAPWPVIAGGMPLIVTTLVFTFLGETLRDLFDPKLRRDL</sequence>
<feature type="transmembrane region" description="Helical" evidence="7">
    <location>
        <begin position="107"/>
        <end position="133"/>
    </location>
</feature>
<keyword evidence="10" id="KW-1185">Reference proteome</keyword>
<keyword evidence="6 7" id="KW-0472">Membrane</keyword>
<dbReference type="PANTHER" id="PTHR43386">
    <property type="entry name" value="OLIGOPEPTIDE TRANSPORT SYSTEM PERMEASE PROTEIN APPC"/>
    <property type="match status" value="1"/>
</dbReference>